<protein>
    <submittedName>
        <fullName evidence="4">AAA-16 domain-containing protein</fullName>
    </submittedName>
</protein>
<evidence type="ECO:0000259" key="3">
    <source>
        <dbReference type="PROSITE" id="PS50837"/>
    </source>
</evidence>
<dbReference type="PROSITE" id="PS50837">
    <property type="entry name" value="NACHT"/>
    <property type="match status" value="1"/>
</dbReference>
<dbReference type="Proteomes" id="UP000703269">
    <property type="component" value="Unassembled WGS sequence"/>
</dbReference>
<feature type="domain" description="NACHT" evidence="3">
    <location>
        <begin position="216"/>
        <end position="361"/>
    </location>
</feature>
<dbReference type="SUPFAM" id="SSF52540">
    <property type="entry name" value="P-loop containing nucleoside triphosphate hydrolases"/>
    <property type="match status" value="1"/>
</dbReference>
<dbReference type="OrthoDB" id="5106486at2759"/>
<feature type="coiled-coil region" evidence="2">
    <location>
        <begin position="55"/>
        <end position="89"/>
    </location>
</feature>
<dbReference type="EMBL" id="BPQB01000057">
    <property type="protein sequence ID" value="GJE96268.1"/>
    <property type="molecule type" value="Genomic_DNA"/>
</dbReference>
<keyword evidence="5" id="KW-1185">Reference proteome</keyword>
<dbReference type="InterPro" id="IPR056884">
    <property type="entry name" value="NPHP3-like_N"/>
</dbReference>
<evidence type="ECO:0000256" key="2">
    <source>
        <dbReference type="SAM" id="Coils"/>
    </source>
</evidence>
<gene>
    <name evidence="4" type="ORF">PsYK624_124620</name>
</gene>
<accession>A0A9P3LIK7</accession>
<organism evidence="4 5">
    <name type="scientific">Phanerochaete sordida</name>
    <dbReference type="NCBI Taxonomy" id="48140"/>
    <lineage>
        <taxon>Eukaryota</taxon>
        <taxon>Fungi</taxon>
        <taxon>Dikarya</taxon>
        <taxon>Basidiomycota</taxon>
        <taxon>Agaricomycotina</taxon>
        <taxon>Agaricomycetes</taxon>
        <taxon>Polyporales</taxon>
        <taxon>Phanerochaetaceae</taxon>
        <taxon>Phanerochaete</taxon>
    </lineage>
</organism>
<evidence type="ECO:0000313" key="5">
    <source>
        <dbReference type="Proteomes" id="UP000703269"/>
    </source>
</evidence>
<dbReference type="Gene3D" id="3.40.50.300">
    <property type="entry name" value="P-loop containing nucleotide triphosphate hydrolases"/>
    <property type="match status" value="1"/>
</dbReference>
<dbReference type="PANTHER" id="PTHR10039:SF17">
    <property type="entry name" value="FUNGAL STAND N-TERMINAL GOODBYE DOMAIN-CONTAINING PROTEIN-RELATED"/>
    <property type="match status" value="1"/>
</dbReference>
<dbReference type="PANTHER" id="PTHR10039">
    <property type="entry name" value="AMELOGENIN"/>
    <property type="match status" value="1"/>
</dbReference>
<keyword evidence="2" id="KW-0175">Coiled coil</keyword>
<evidence type="ECO:0000313" key="4">
    <source>
        <dbReference type="EMBL" id="GJE96268.1"/>
    </source>
</evidence>
<dbReference type="Pfam" id="PF24883">
    <property type="entry name" value="NPHP3_N"/>
    <property type="match status" value="1"/>
</dbReference>
<keyword evidence="1" id="KW-0677">Repeat</keyword>
<dbReference type="InterPro" id="IPR027417">
    <property type="entry name" value="P-loop_NTPase"/>
</dbReference>
<sequence length="812" mass="92477">MQRTVNVVQRMPVVISGEPRSRINVQDLPDFGLYLTRLDDVVTLVQRTFAEGDDTVSLEQQLREVVDSNDELRERARNLLSQIPDLEQRDSSRIRRWRMHLPATLKRGSNTESQNSIIDADTTRMLNTAFHSFLLRDLDQLYESFVTVIDTYNAAVERRNQFQVAEELANFIAQVISEPRSYRSLDSSRYDVAPRNTISHEDNFADINLWLAGDTPVYLLTGDIGSGKTYIAYQLCGRLHSSPHPSLKLVTSFFFDAEDTNSIDLLLSSLAYQIRPDLRSETLDTVRRFRTAPSAMPSSPFRQMLRDALASTLPPERTRTVIIIDGVDQCRGRGNITDLLQYLLTLVSDFPWLHLFLTLRPRPYIMAVLAQHNFSHRIHQRHLIEDIQQDYAGDVQRFLKDKVQRLPSYGAYLRQYPRALPQLAKLADGDPTFARVAANFLAHEDAGIDPGASFELLFSDRSHTRLVSLDALYWQIMRRAMRGRKPWEGQYQLLILRSVSVERTTSMTVDSILTYINAHPSHAPEYAYLGSSISLDQIVTAVDDMRSVLKIDLNFEVHSHDDTFPDFLGNQPVESRLITSRPHTLASICLATVTQAKPLTAALEPCSCLLASPAHRWCQALTRHALSLWPRYISEVAALDDPLDRMLSHQLGLFVPSPQLAMYAWVRTPQQVMCAGKALMRYFRPNGLRCSEYFKFVSFVHLSRSRRSEPRLVTDLAADLMQAVWDTCTEGGDVDLVVTRPNEATISLQLINNGVHAKTLLKLSFSVNDVMQYDDIMRDFQKQLQDASQETLNYAGLISGTYRIDDEGRRDY</sequence>
<name>A0A9P3LIK7_9APHY</name>
<proteinExistence type="predicted"/>
<comment type="caution">
    <text evidence="4">The sequence shown here is derived from an EMBL/GenBank/DDBJ whole genome shotgun (WGS) entry which is preliminary data.</text>
</comment>
<reference evidence="4 5" key="1">
    <citation type="submission" date="2021-08" db="EMBL/GenBank/DDBJ databases">
        <title>Draft Genome Sequence of Phanerochaete sordida strain YK-624.</title>
        <authorList>
            <person name="Mori T."/>
            <person name="Dohra H."/>
            <person name="Suzuki T."/>
            <person name="Kawagishi H."/>
            <person name="Hirai H."/>
        </authorList>
    </citation>
    <scope>NUCLEOTIDE SEQUENCE [LARGE SCALE GENOMIC DNA]</scope>
    <source>
        <strain evidence="4 5">YK-624</strain>
    </source>
</reference>
<dbReference type="AlphaFoldDB" id="A0A9P3LIK7"/>
<dbReference type="InterPro" id="IPR007111">
    <property type="entry name" value="NACHT_NTPase"/>
</dbReference>
<evidence type="ECO:0000256" key="1">
    <source>
        <dbReference type="ARBA" id="ARBA00022737"/>
    </source>
</evidence>